<dbReference type="VEuPathDB" id="FungiDB:BD410DRAFT_276732"/>
<organism evidence="2 3">
    <name type="scientific">Rickenella mellea</name>
    <dbReference type="NCBI Taxonomy" id="50990"/>
    <lineage>
        <taxon>Eukaryota</taxon>
        <taxon>Fungi</taxon>
        <taxon>Dikarya</taxon>
        <taxon>Basidiomycota</taxon>
        <taxon>Agaricomycotina</taxon>
        <taxon>Agaricomycetes</taxon>
        <taxon>Hymenochaetales</taxon>
        <taxon>Rickenellaceae</taxon>
        <taxon>Rickenella</taxon>
    </lineage>
</organism>
<dbReference type="InterPro" id="IPR015915">
    <property type="entry name" value="Kelch-typ_b-propeller"/>
</dbReference>
<dbReference type="EMBL" id="ML170177">
    <property type="protein sequence ID" value="TDL22040.1"/>
    <property type="molecule type" value="Genomic_DNA"/>
</dbReference>
<dbReference type="PANTHER" id="PTHR23244:SF471">
    <property type="entry name" value="GUANINE NUCLEOTIDE-BINDING PROTEIN SUBUNIT BETA 1-RELATED"/>
    <property type="match status" value="1"/>
</dbReference>
<keyword evidence="3" id="KW-1185">Reference proteome</keyword>
<gene>
    <name evidence="2" type="ORF">BD410DRAFT_276732</name>
</gene>
<name>A0A4Y7Q5E6_9AGAM</name>
<reference evidence="2 3" key="1">
    <citation type="submission" date="2018-06" db="EMBL/GenBank/DDBJ databases">
        <title>A transcriptomic atlas of mushroom development highlights an independent origin of complex multicellularity.</title>
        <authorList>
            <consortium name="DOE Joint Genome Institute"/>
            <person name="Krizsan K."/>
            <person name="Almasi E."/>
            <person name="Merenyi Z."/>
            <person name="Sahu N."/>
            <person name="Viragh M."/>
            <person name="Koszo T."/>
            <person name="Mondo S."/>
            <person name="Kiss B."/>
            <person name="Balint B."/>
            <person name="Kues U."/>
            <person name="Barry K."/>
            <person name="Hegedus J.C."/>
            <person name="Henrissat B."/>
            <person name="Johnson J."/>
            <person name="Lipzen A."/>
            <person name="Ohm R."/>
            <person name="Nagy I."/>
            <person name="Pangilinan J."/>
            <person name="Yan J."/>
            <person name="Xiong Y."/>
            <person name="Grigoriev I.V."/>
            <person name="Hibbett D.S."/>
            <person name="Nagy L.G."/>
        </authorList>
    </citation>
    <scope>NUCLEOTIDE SEQUENCE [LARGE SCALE GENOMIC DNA]</scope>
    <source>
        <strain evidence="2 3">SZMC22713</strain>
    </source>
</reference>
<dbReference type="Proteomes" id="UP000294933">
    <property type="component" value="Unassembled WGS sequence"/>
</dbReference>
<sequence length="406" mass="45283">MSNSLKRKMSARGSSATTSSSRRSQRSSTRLKTESVATELAEGKIILRQTEGAAATLNAFSSCVLEPRHKIFYVLGGSRPGSEDRSSDFFAFHFLDNRWFNHTNEIRYDPGGEDPFREMPKKPIPPIFNAACATFNISQRRFLILFGGINPDETVSADFINVALDEKEPVWMKLKISGGAIAPREGACMTIVDKKMFIFGGFLDGGSTHTHTFCVAEYRGSSGWIWVVRDQPFPRQVKKSPWVRLNSHPTSDGCKIILTAGIKRAGYQISTHGPNLILFDVKQHLFQPMDNASGDFPHTEIGFDLGTLSPRRSPTHSILIAGFQNRLTKYCYPELWKCQLDEEQKCERLPISDVLAEVDLCLQVVVTSGKHCYVLGTDPDKDDVNVSLKMSLEAMSLEGEHVVDRA</sequence>
<protein>
    <recommendedName>
        <fullName evidence="4">Galactose oxidase</fullName>
    </recommendedName>
</protein>
<dbReference type="SUPFAM" id="SSF117281">
    <property type="entry name" value="Kelch motif"/>
    <property type="match status" value="1"/>
</dbReference>
<dbReference type="OrthoDB" id="4447at2759"/>
<dbReference type="PANTHER" id="PTHR23244">
    <property type="entry name" value="KELCH REPEAT DOMAIN"/>
    <property type="match status" value="1"/>
</dbReference>
<dbReference type="STRING" id="50990.A0A4Y7Q5E6"/>
<dbReference type="AlphaFoldDB" id="A0A4Y7Q5E6"/>
<evidence type="ECO:0000313" key="3">
    <source>
        <dbReference type="Proteomes" id="UP000294933"/>
    </source>
</evidence>
<accession>A0A4Y7Q5E6</accession>
<feature type="compositionally biased region" description="Basic residues" evidence="1">
    <location>
        <begin position="1"/>
        <end position="10"/>
    </location>
</feature>
<evidence type="ECO:0000256" key="1">
    <source>
        <dbReference type="SAM" id="MobiDB-lite"/>
    </source>
</evidence>
<proteinExistence type="predicted"/>
<dbReference type="Gene3D" id="2.120.10.80">
    <property type="entry name" value="Kelch-type beta propeller"/>
    <property type="match status" value="1"/>
</dbReference>
<evidence type="ECO:0000313" key="2">
    <source>
        <dbReference type="EMBL" id="TDL22040.1"/>
    </source>
</evidence>
<feature type="region of interest" description="Disordered" evidence="1">
    <location>
        <begin position="1"/>
        <end position="35"/>
    </location>
</feature>
<evidence type="ECO:0008006" key="4">
    <source>
        <dbReference type="Google" id="ProtNLM"/>
    </source>
</evidence>
<feature type="compositionally biased region" description="Low complexity" evidence="1">
    <location>
        <begin position="11"/>
        <end position="30"/>
    </location>
</feature>